<dbReference type="EMBL" id="AUWU02000008">
    <property type="protein sequence ID" value="KAH0569800.1"/>
    <property type="molecule type" value="Genomic_DNA"/>
</dbReference>
<dbReference type="RefSeq" id="XP_067760573.1">
    <property type="nucleotide sequence ID" value="XM_067911551.1"/>
</dbReference>
<name>A0A9P8LKE6_9EUKA</name>
<evidence type="ECO:0000256" key="1">
    <source>
        <dbReference type="SAM" id="Phobius"/>
    </source>
</evidence>
<sequence length="79" mass="8320">MERNLEGLGNVVQPVNCVMSSFQKMLAIVCGILVGLVFNVLALPFVLHSSMPGELRVGVFCGVLSSLVFALFVGLAGIP</sequence>
<accession>A0A9P8LKE6</accession>
<organism evidence="2 3">
    <name type="scientific">Spironucleus salmonicida</name>
    <dbReference type="NCBI Taxonomy" id="348837"/>
    <lineage>
        <taxon>Eukaryota</taxon>
        <taxon>Metamonada</taxon>
        <taxon>Diplomonadida</taxon>
        <taxon>Hexamitidae</taxon>
        <taxon>Hexamitinae</taxon>
        <taxon>Spironucleus</taxon>
    </lineage>
</organism>
<dbReference type="Proteomes" id="UP000018208">
    <property type="component" value="Unassembled WGS sequence"/>
</dbReference>
<proteinExistence type="predicted"/>
<dbReference type="KEGG" id="ssao:94301792"/>
<reference evidence="2 3" key="1">
    <citation type="journal article" date="2014" name="PLoS Genet.">
        <title>The Genome of Spironucleus salmonicida Highlights a Fish Pathogen Adapted to Fluctuating Environments.</title>
        <authorList>
            <person name="Xu F."/>
            <person name="Jerlstrom-Hultqvist J."/>
            <person name="Einarsson E."/>
            <person name="Astvaldsson A."/>
            <person name="Svard S.G."/>
            <person name="Andersson J.O."/>
        </authorList>
    </citation>
    <scope>NUCLEOTIDE SEQUENCE [LARGE SCALE GENOMIC DNA]</scope>
    <source>
        <strain evidence="2 3">ATCC 50377</strain>
    </source>
</reference>
<dbReference type="AlphaFoldDB" id="A0A9P8LKE6"/>
<keyword evidence="1" id="KW-1133">Transmembrane helix</keyword>
<evidence type="ECO:0000313" key="2">
    <source>
        <dbReference type="EMBL" id="KAH0569800.1"/>
    </source>
</evidence>
<dbReference type="GeneID" id="94301792"/>
<comment type="caution">
    <text evidence="2">The sequence shown here is derived from an EMBL/GenBank/DDBJ whole genome shotgun (WGS) entry which is preliminary data.</text>
</comment>
<keyword evidence="3" id="KW-1185">Reference proteome</keyword>
<protein>
    <submittedName>
        <fullName evidence="2">Uncharacterized protein</fullName>
    </submittedName>
</protein>
<feature type="transmembrane region" description="Helical" evidence="1">
    <location>
        <begin position="59"/>
        <end position="78"/>
    </location>
</feature>
<keyword evidence="1" id="KW-0472">Membrane</keyword>
<feature type="transmembrane region" description="Helical" evidence="1">
    <location>
        <begin position="25"/>
        <end position="47"/>
    </location>
</feature>
<evidence type="ECO:0000313" key="3">
    <source>
        <dbReference type="Proteomes" id="UP000018208"/>
    </source>
</evidence>
<keyword evidence="1" id="KW-0812">Transmembrane</keyword>
<gene>
    <name evidence="2" type="ORF">SS50377_27769</name>
</gene>